<gene>
    <name evidence="2" type="ORF">PROQFM164_S01g003126</name>
</gene>
<protein>
    <submittedName>
        <fullName evidence="2">Genomic scaffold, ProqFM164S01</fullName>
    </submittedName>
</protein>
<evidence type="ECO:0000313" key="3">
    <source>
        <dbReference type="Proteomes" id="UP000030686"/>
    </source>
</evidence>
<sequence>MAFAKCTGARNSFVFMLALTNAPILLGRRPCDKPLQAKASTRPIYAPPTVLRTNASQTRVVSFLFQVISTYTASTTINDCIVCTPYAPVILVDRTPKINNACVCSPTRRWVLSDPIRPPSSIPEPNDDQSLGTDARIYSHLLD</sequence>
<feature type="signal peptide" evidence="1">
    <location>
        <begin position="1"/>
        <end position="27"/>
    </location>
</feature>
<accession>W6Q559</accession>
<dbReference type="OrthoDB" id="10479619at2759"/>
<evidence type="ECO:0000256" key="1">
    <source>
        <dbReference type="SAM" id="SignalP"/>
    </source>
</evidence>
<keyword evidence="3" id="KW-1185">Reference proteome</keyword>
<organism evidence="2 3">
    <name type="scientific">Penicillium roqueforti (strain FM164)</name>
    <dbReference type="NCBI Taxonomy" id="1365484"/>
    <lineage>
        <taxon>Eukaryota</taxon>
        <taxon>Fungi</taxon>
        <taxon>Dikarya</taxon>
        <taxon>Ascomycota</taxon>
        <taxon>Pezizomycotina</taxon>
        <taxon>Eurotiomycetes</taxon>
        <taxon>Eurotiomycetidae</taxon>
        <taxon>Eurotiales</taxon>
        <taxon>Aspergillaceae</taxon>
        <taxon>Penicillium</taxon>
    </lineage>
</organism>
<evidence type="ECO:0000313" key="2">
    <source>
        <dbReference type="EMBL" id="CDM29314.1"/>
    </source>
</evidence>
<proteinExistence type="predicted"/>
<keyword evidence="1" id="KW-0732">Signal</keyword>
<reference evidence="2" key="1">
    <citation type="journal article" date="2014" name="Nat. Commun.">
        <title>Multiple recent horizontal transfers of a large genomic region in cheese making fungi.</title>
        <authorList>
            <person name="Cheeseman K."/>
            <person name="Ropars J."/>
            <person name="Renault P."/>
            <person name="Dupont J."/>
            <person name="Gouzy J."/>
            <person name="Branca A."/>
            <person name="Abraham A.L."/>
            <person name="Ceppi M."/>
            <person name="Conseiller E."/>
            <person name="Debuchy R."/>
            <person name="Malagnac F."/>
            <person name="Goarin A."/>
            <person name="Silar P."/>
            <person name="Lacoste S."/>
            <person name="Sallet E."/>
            <person name="Bensimon A."/>
            <person name="Giraud T."/>
            <person name="Brygoo Y."/>
        </authorList>
    </citation>
    <scope>NUCLEOTIDE SEQUENCE [LARGE SCALE GENOMIC DNA]</scope>
    <source>
        <strain evidence="2">FM164</strain>
    </source>
</reference>
<dbReference type="EMBL" id="HG792015">
    <property type="protein sequence ID" value="CDM29314.1"/>
    <property type="molecule type" value="Genomic_DNA"/>
</dbReference>
<feature type="chain" id="PRO_5004881280" evidence="1">
    <location>
        <begin position="28"/>
        <end position="143"/>
    </location>
</feature>
<dbReference type="Proteomes" id="UP000030686">
    <property type="component" value="Unassembled WGS sequence"/>
</dbReference>
<name>W6Q559_PENRF</name>
<dbReference type="AlphaFoldDB" id="W6Q559"/>